<dbReference type="InterPro" id="IPR013783">
    <property type="entry name" value="Ig-like_fold"/>
</dbReference>
<accession>A0ABM1TCV4</accession>
<dbReference type="PROSITE" id="PS50835">
    <property type="entry name" value="IG_LIKE"/>
    <property type="match status" value="4"/>
</dbReference>
<feature type="domain" description="Ig-like" evidence="5">
    <location>
        <begin position="151"/>
        <end position="235"/>
    </location>
</feature>
<evidence type="ECO:0000256" key="3">
    <source>
        <dbReference type="ARBA" id="ARBA00023157"/>
    </source>
</evidence>
<evidence type="ECO:0000256" key="2">
    <source>
        <dbReference type="ARBA" id="ARBA00022737"/>
    </source>
</evidence>
<dbReference type="InterPro" id="IPR007110">
    <property type="entry name" value="Ig-like_dom"/>
</dbReference>
<dbReference type="InterPro" id="IPR036179">
    <property type="entry name" value="Ig-like_dom_sf"/>
</dbReference>
<feature type="domain" description="Ig-like" evidence="5">
    <location>
        <begin position="347"/>
        <end position="439"/>
    </location>
</feature>
<dbReference type="InterPro" id="IPR003599">
    <property type="entry name" value="Ig_sub"/>
</dbReference>
<dbReference type="GeneID" id="106469469"/>
<dbReference type="Proteomes" id="UP000694941">
    <property type="component" value="Unplaced"/>
</dbReference>
<evidence type="ECO:0000259" key="5">
    <source>
        <dbReference type="PROSITE" id="PS50835"/>
    </source>
</evidence>
<keyword evidence="2" id="KW-0677">Repeat</keyword>
<dbReference type="InterPro" id="IPR013106">
    <property type="entry name" value="Ig_V-set"/>
</dbReference>
<evidence type="ECO:0000256" key="4">
    <source>
        <dbReference type="ARBA" id="ARBA00023319"/>
    </source>
</evidence>
<feature type="non-terminal residue" evidence="7">
    <location>
        <position position="1"/>
    </location>
</feature>
<dbReference type="PANTHER" id="PTHR12231:SF253">
    <property type="entry name" value="DPR-INTERACTING PROTEIN ETA, ISOFORM B-RELATED"/>
    <property type="match status" value="1"/>
</dbReference>
<dbReference type="Pfam" id="PF00047">
    <property type="entry name" value="ig"/>
    <property type="match status" value="1"/>
</dbReference>
<organism evidence="6 7">
    <name type="scientific">Limulus polyphemus</name>
    <name type="common">Atlantic horseshoe crab</name>
    <dbReference type="NCBI Taxonomy" id="6850"/>
    <lineage>
        <taxon>Eukaryota</taxon>
        <taxon>Metazoa</taxon>
        <taxon>Ecdysozoa</taxon>
        <taxon>Arthropoda</taxon>
        <taxon>Chelicerata</taxon>
        <taxon>Merostomata</taxon>
        <taxon>Xiphosura</taxon>
        <taxon>Limulidae</taxon>
        <taxon>Limulus</taxon>
    </lineage>
</organism>
<proteinExistence type="predicted"/>
<keyword evidence="6" id="KW-1185">Reference proteome</keyword>
<dbReference type="InterPro" id="IPR003598">
    <property type="entry name" value="Ig_sub2"/>
</dbReference>
<protein>
    <submittedName>
        <fullName evidence="7">Protein amalgam-like</fullName>
    </submittedName>
</protein>
<sequence length="519" mass="59732">HTKTPPVTNSTLYLTHPVGDHVILYCEVDFTHNVLVAWINEGEEKLLSLQDQMITRDRRISVQRNGNQTWCLTIRNIRPEDSGLYACVTSTDSHPVQHKKFYLQVEGLVPDVLLWPKDKRIFYNQQQDTRAIRLRRLTSKRFHHDTAEKEPSIVDITKLTVRAGKDAVLQCTVENLGNYKVAWLRVKNHTLIAVHTKVILRSERYSVSHQNLKTWQLRIENVTLEDNGYYMCQITTPIFKTKPAYLEVVVPPAFDSSTTSNSTSVLEYTQNVTLTCNATGNPLPVIKWCREDNQSFKVGNQKVKQYHGNSITFPLVTRAYMGAYLCIASNNIPPQVRRRIYLEVNFPPTIWIPNQVVEAPLGSNTTLECHLESQPIAENFWLRGGEYLADRERKYRTHLVRDSYKAHMKLTIQNVENDDYGFYVCAAKNDIGKSEGSLTLYKAEESVTQVPEKGTTVLSQRPDVLVKRPEDNQKKIEEHPHNNNINHSEFIRLTFVKEICHYDGRKSTGTYNTRLSCNN</sequence>
<dbReference type="Gene3D" id="2.60.40.10">
    <property type="entry name" value="Immunoglobulins"/>
    <property type="match status" value="4"/>
</dbReference>
<keyword evidence="1" id="KW-0732">Signal</keyword>
<evidence type="ECO:0000313" key="6">
    <source>
        <dbReference type="Proteomes" id="UP000694941"/>
    </source>
</evidence>
<dbReference type="SMART" id="SM00406">
    <property type="entry name" value="IGv"/>
    <property type="match status" value="3"/>
</dbReference>
<feature type="domain" description="Ig-like" evidence="5">
    <location>
        <begin position="5"/>
        <end position="97"/>
    </location>
</feature>
<dbReference type="SUPFAM" id="SSF48726">
    <property type="entry name" value="Immunoglobulin"/>
    <property type="match status" value="4"/>
</dbReference>
<dbReference type="Pfam" id="PF13927">
    <property type="entry name" value="Ig_3"/>
    <property type="match status" value="2"/>
</dbReference>
<dbReference type="PANTHER" id="PTHR12231">
    <property type="entry name" value="CTX-RELATED TYPE I TRANSMEMBRANE PROTEIN"/>
    <property type="match status" value="1"/>
</dbReference>
<reference evidence="7" key="1">
    <citation type="submission" date="2025-08" db="UniProtKB">
        <authorList>
            <consortium name="RefSeq"/>
        </authorList>
    </citation>
    <scope>IDENTIFICATION</scope>
    <source>
        <tissue evidence="7">Muscle</tissue>
    </source>
</reference>
<evidence type="ECO:0000256" key="1">
    <source>
        <dbReference type="ARBA" id="ARBA00022729"/>
    </source>
</evidence>
<feature type="domain" description="Ig-like" evidence="5">
    <location>
        <begin position="252"/>
        <end position="337"/>
    </location>
</feature>
<dbReference type="SMART" id="SM00408">
    <property type="entry name" value="IGc2"/>
    <property type="match status" value="4"/>
</dbReference>
<evidence type="ECO:0000313" key="7">
    <source>
        <dbReference type="RefSeq" id="XP_022253710.1"/>
    </source>
</evidence>
<dbReference type="SMART" id="SM00409">
    <property type="entry name" value="IG"/>
    <property type="match status" value="4"/>
</dbReference>
<keyword evidence="3" id="KW-1015">Disulfide bond</keyword>
<dbReference type="Pfam" id="PF07686">
    <property type="entry name" value="V-set"/>
    <property type="match status" value="1"/>
</dbReference>
<dbReference type="InterPro" id="IPR051170">
    <property type="entry name" value="Neural/epithelial_adhesion"/>
</dbReference>
<name>A0ABM1TCV4_LIMPO</name>
<dbReference type="InterPro" id="IPR013151">
    <property type="entry name" value="Immunoglobulin_dom"/>
</dbReference>
<dbReference type="RefSeq" id="XP_022253710.1">
    <property type="nucleotide sequence ID" value="XM_022398002.1"/>
</dbReference>
<gene>
    <name evidence="7" type="primary">LOC106469469</name>
</gene>
<dbReference type="CDD" id="cd00099">
    <property type="entry name" value="IgV"/>
    <property type="match status" value="2"/>
</dbReference>
<keyword evidence="4" id="KW-0393">Immunoglobulin domain</keyword>